<dbReference type="AlphaFoldDB" id="A0A8H4B455"/>
<reference evidence="1 2" key="1">
    <citation type="journal article" date="2019" name="Environ. Microbiol.">
        <title>At the nexus of three kingdoms: the genome of the mycorrhizal fungus Gigaspora margarita provides insights into plant, endobacterial and fungal interactions.</title>
        <authorList>
            <person name="Venice F."/>
            <person name="Ghignone S."/>
            <person name="Salvioli di Fossalunga A."/>
            <person name="Amselem J."/>
            <person name="Novero M."/>
            <person name="Xianan X."/>
            <person name="Sedzielewska Toro K."/>
            <person name="Morin E."/>
            <person name="Lipzen A."/>
            <person name="Grigoriev I.V."/>
            <person name="Henrissat B."/>
            <person name="Martin F.M."/>
            <person name="Bonfante P."/>
        </authorList>
    </citation>
    <scope>NUCLEOTIDE SEQUENCE [LARGE SCALE GENOMIC DNA]</scope>
    <source>
        <strain evidence="1 2">BEG34</strain>
    </source>
</reference>
<sequence length="96" mass="11005">MSENRNKPPTVLNNNSNKFNSNSLLNDIYSSKHVRVEDFNDFVEEFCNDFDKNLKGRINNNVSMISNDHISNFKLNFEVSTGSDCMNTINSFVECS</sequence>
<name>A0A8H4B455_GIGMA</name>
<comment type="caution">
    <text evidence="1">The sequence shown here is derived from an EMBL/GenBank/DDBJ whole genome shotgun (WGS) entry which is preliminary data.</text>
</comment>
<accession>A0A8H4B455</accession>
<evidence type="ECO:0000313" key="2">
    <source>
        <dbReference type="Proteomes" id="UP000439903"/>
    </source>
</evidence>
<evidence type="ECO:0000313" key="1">
    <source>
        <dbReference type="EMBL" id="KAF0557947.1"/>
    </source>
</evidence>
<organism evidence="1 2">
    <name type="scientific">Gigaspora margarita</name>
    <dbReference type="NCBI Taxonomy" id="4874"/>
    <lineage>
        <taxon>Eukaryota</taxon>
        <taxon>Fungi</taxon>
        <taxon>Fungi incertae sedis</taxon>
        <taxon>Mucoromycota</taxon>
        <taxon>Glomeromycotina</taxon>
        <taxon>Glomeromycetes</taxon>
        <taxon>Diversisporales</taxon>
        <taxon>Gigasporaceae</taxon>
        <taxon>Gigaspora</taxon>
    </lineage>
</organism>
<dbReference type="EMBL" id="WTPW01000025">
    <property type="protein sequence ID" value="KAF0557947.1"/>
    <property type="molecule type" value="Genomic_DNA"/>
</dbReference>
<keyword evidence="2" id="KW-1185">Reference proteome</keyword>
<dbReference type="Proteomes" id="UP000439903">
    <property type="component" value="Unassembled WGS sequence"/>
</dbReference>
<proteinExistence type="predicted"/>
<protein>
    <submittedName>
        <fullName evidence="1">Uncharacterized protein</fullName>
    </submittedName>
</protein>
<gene>
    <name evidence="1" type="ORF">F8M41_011757</name>
</gene>